<evidence type="ECO:0000256" key="1">
    <source>
        <dbReference type="SAM" id="MobiDB-lite"/>
    </source>
</evidence>
<feature type="compositionally biased region" description="Low complexity" evidence="1">
    <location>
        <begin position="64"/>
        <end position="76"/>
    </location>
</feature>
<organism evidence="2 3">
    <name type="scientific">Obba rivulosa</name>
    <dbReference type="NCBI Taxonomy" id="1052685"/>
    <lineage>
        <taxon>Eukaryota</taxon>
        <taxon>Fungi</taxon>
        <taxon>Dikarya</taxon>
        <taxon>Basidiomycota</taxon>
        <taxon>Agaricomycotina</taxon>
        <taxon>Agaricomycetes</taxon>
        <taxon>Polyporales</taxon>
        <taxon>Gelatoporiaceae</taxon>
        <taxon>Obba</taxon>
    </lineage>
</organism>
<proteinExistence type="predicted"/>
<feature type="region of interest" description="Disordered" evidence="1">
    <location>
        <begin position="54"/>
        <end position="84"/>
    </location>
</feature>
<accession>A0A8E2AXW6</accession>
<feature type="region of interest" description="Disordered" evidence="1">
    <location>
        <begin position="1"/>
        <end position="41"/>
    </location>
</feature>
<dbReference type="EMBL" id="KV722390">
    <property type="protein sequence ID" value="OCH91159.1"/>
    <property type="molecule type" value="Genomic_DNA"/>
</dbReference>
<gene>
    <name evidence="2" type="ORF">OBBRIDRAFT_545573</name>
</gene>
<name>A0A8E2AXW6_9APHY</name>
<keyword evidence="3" id="KW-1185">Reference proteome</keyword>
<evidence type="ECO:0000313" key="2">
    <source>
        <dbReference type="EMBL" id="OCH91159.1"/>
    </source>
</evidence>
<feature type="compositionally biased region" description="Polar residues" evidence="1">
    <location>
        <begin position="167"/>
        <end position="181"/>
    </location>
</feature>
<protein>
    <submittedName>
        <fullName evidence="2">Uncharacterized protein</fullName>
    </submittedName>
</protein>
<feature type="region of interest" description="Disordered" evidence="1">
    <location>
        <begin position="159"/>
        <end position="239"/>
    </location>
</feature>
<reference evidence="2 3" key="1">
    <citation type="submission" date="2016-07" db="EMBL/GenBank/DDBJ databases">
        <title>Draft genome of the white-rot fungus Obba rivulosa 3A-2.</title>
        <authorList>
            <consortium name="DOE Joint Genome Institute"/>
            <person name="Miettinen O."/>
            <person name="Riley R."/>
            <person name="Acob R."/>
            <person name="Barry K."/>
            <person name="Cullen D."/>
            <person name="De Vries R."/>
            <person name="Hainaut M."/>
            <person name="Hatakka A."/>
            <person name="Henrissat B."/>
            <person name="Hilden K."/>
            <person name="Kuo R."/>
            <person name="Labutti K."/>
            <person name="Lipzen A."/>
            <person name="Makela M.R."/>
            <person name="Sandor L."/>
            <person name="Spatafora J.W."/>
            <person name="Grigoriev I.V."/>
            <person name="Hibbett D.S."/>
        </authorList>
    </citation>
    <scope>NUCLEOTIDE SEQUENCE [LARGE SCALE GENOMIC DNA]</scope>
    <source>
        <strain evidence="2 3">3A-2</strain>
    </source>
</reference>
<dbReference type="AlphaFoldDB" id="A0A8E2AXW6"/>
<feature type="compositionally biased region" description="Polar residues" evidence="1">
    <location>
        <begin position="195"/>
        <end position="232"/>
    </location>
</feature>
<evidence type="ECO:0000313" key="3">
    <source>
        <dbReference type="Proteomes" id="UP000250043"/>
    </source>
</evidence>
<sequence length="482" mass="52294">MTKRKTRNSLHSGSADRRRRLPGGSEVNYPQWGQRGLITPPPAERVYDTVIDLDAPQPDPPRLLPTAAPSPTTSTTVNEHVSQSTIPAQQLRAQFVSKRRPLAPSLDSFRVSGPLAPTILATADDHSFDPLLRNAVPQGLLTPFIESAAWDSYQSDASYSGLGRAPDTSSSGSHVQGSQLQPPAIPYWSRPVRPGTSTSSASDQSFTHTPIASPAVSSDSGLSAWSTPSSMSHGRRSSQVRDIVPIDIRAYPTHSSATAPAPTYPLAYVPPLVEHPVRHGFPEDFTRPYTMFTNFRPSVPVNYTPRSYDQGVETTHHVEPAWGLHAQSSHAVQFDVPLAEATDLNTTASYMQDVAFKYPRPSPEIPRHSVEFSSAGASPSSTWPHLPVQTHATYAFEQAGAGLGAGPSEGLGSLNGTYQALGLEASRTIERAFGLEFDDDYTNPAMQTVSPDEWSRFVAHLNDIEAARTLGRDQYMKGGYTR</sequence>
<dbReference type="Proteomes" id="UP000250043">
    <property type="component" value="Unassembled WGS sequence"/>
</dbReference>